<evidence type="ECO:0000313" key="4">
    <source>
        <dbReference type="EMBL" id="JAP71101.1"/>
    </source>
</evidence>
<sequence>MAVPRRVPATQMIDGDVCYIYFDPALYREAPHFEPQDGDIIELTYPRCGSHWIQQIIQLVLEQGESARTFDEFANRAPFLEMNELKPTKAPRLIRTHLPFGKIKFSRKAKYVYVARNPWDCCVSCYHLIRETPACKFGEGTFDEFLEAFIRAEMGAGDYFDNLMAAYELKDEPNVFFVTYEELQERKADVVLRLADFLGEDYGRCLRVNDDVFRRVMEKSTVSFMKEFLRPDQKQVLVQLGKDTGSADDCETKAVLNLVRQGTVGDWETHFSPKNIETMRAYIDAKTKGSEVMSLWKDIRI</sequence>
<dbReference type="Gene3D" id="3.40.50.300">
    <property type="entry name" value="P-loop containing nucleotide triphosphate hydrolases"/>
    <property type="match status" value="1"/>
</dbReference>
<feature type="domain" description="Sulfotransferase" evidence="3">
    <location>
        <begin position="38"/>
        <end position="290"/>
    </location>
</feature>
<accession>A0A131XZQ5</accession>
<evidence type="ECO:0000259" key="3">
    <source>
        <dbReference type="Pfam" id="PF00685"/>
    </source>
</evidence>
<evidence type="ECO:0000256" key="2">
    <source>
        <dbReference type="ARBA" id="ARBA00022679"/>
    </source>
</evidence>
<dbReference type="InterPro" id="IPR000863">
    <property type="entry name" value="Sulfotransferase_dom"/>
</dbReference>
<evidence type="ECO:0000256" key="1">
    <source>
        <dbReference type="ARBA" id="ARBA00005771"/>
    </source>
</evidence>
<organism evidence="4">
    <name type="scientific">Ixodes ricinus</name>
    <name type="common">Common tick</name>
    <name type="synonym">Acarus ricinus</name>
    <dbReference type="NCBI Taxonomy" id="34613"/>
    <lineage>
        <taxon>Eukaryota</taxon>
        <taxon>Metazoa</taxon>
        <taxon>Ecdysozoa</taxon>
        <taxon>Arthropoda</taxon>
        <taxon>Chelicerata</taxon>
        <taxon>Arachnida</taxon>
        <taxon>Acari</taxon>
        <taxon>Parasitiformes</taxon>
        <taxon>Ixodida</taxon>
        <taxon>Ixodoidea</taxon>
        <taxon>Ixodidae</taxon>
        <taxon>Ixodinae</taxon>
        <taxon>Ixodes</taxon>
    </lineage>
</organism>
<comment type="similarity">
    <text evidence="1">Belongs to the sulfotransferase 1 family.</text>
</comment>
<keyword evidence="2 4" id="KW-0808">Transferase</keyword>
<dbReference type="InterPro" id="IPR027417">
    <property type="entry name" value="P-loop_NTPase"/>
</dbReference>
<dbReference type="PANTHER" id="PTHR11783">
    <property type="entry name" value="SULFOTRANSFERASE SULT"/>
    <property type="match status" value="1"/>
</dbReference>
<name>A0A131XZQ5_IXORI</name>
<dbReference type="Pfam" id="PF00685">
    <property type="entry name" value="Sulfotransfer_1"/>
    <property type="match status" value="1"/>
</dbReference>
<reference evidence="4" key="1">
    <citation type="submission" date="2016-02" db="EMBL/GenBank/DDBJ databases">
        <title>RNAseq analyses of the midgut from blood- or serum-fed Ixodes ricinus ticks.</title>
        <authorList>
            <person name="Perner J."/>
            <person name="Provaznik J."/>
            <person name="Schrenkova J."/>
            <person name="Urbanova V."/>
            <person name="Ribeiro J.M."/>
            <person name="Kopacek P."/>
        </authorList>
    </citation>
    <scope>NUCLEOTIDE SEQUENCE</scope>
    <source>
        <tissue evidence="4">Gut</tissue>
    </source>
</reference>
<protein>
    <submittedName>
        <fullName evidence="4">Putative salivary sulfotransferase</fullName>
    </submittedName>
</protein>
<dbReference type="GO" id="GO:0008146">
    <property type="term" value="F:sulfotransferase activity"/>
    <property type="evidence" value="ECO:0007669"/>
    <property type="project" value="InterPro"/>
</dbReference>
<dbReference type="AlphaFoldDB" id="A0A131XZQ5"/>
<dbReference type="SUPFAM" id="SSF52540">
    <property type="entry name" value="P-loop containing nucleoside triphosphate hydrolases"/>
    <property type="match status" value="1"/>
</dbReference>
<proteinExistence type="evidence at transcript level"/>
<dbReference type="EMBL" id="GEFM01004695">
    <property type="protein sequence ID" value="JAP71101.1"/>
    <property type="molecule type" value="mRNA"/>
</dbReference>